<dbReference type="Pfam" id="PF01544">
    <property type="entry name" value="CorA"/>
    <property type="match status" value="1"/>
</dbReference>
<evidence type="ECO:0000313" key="14">
    <source>
        <dbReference type="Proteomes" id="UP000628984"/>
    </source>
</evidence>
<evidence type="ECO:0000313" key="13">
    <source>
        <dbReference type="EMBL" id="GGW21247.1"/>
    </source>
</evidence>
<evidence type="ECO:0000256" key="2">
    <source>
        <dbReference type="ARBA" id="ARBA00009765"/>
    </source>
</evidence>
<keyword evidence="8" id="KW-0406">Ion transport</keyword>
<organism evidence="13 14">
    <name type="scientific">Gemmobacter lanyuensis</name>
    <dbReference type="NCBI Taxonomy" id="1054497"/>
    <lineage>
        <taxon>Bacteria</taxon>
        <taxon>Pseudomonadati</taxon>
        <taxon>Pseudomonadota</taxon>
        <taxon>Alphaproteobacteria</taxon>
        <taxon>Rhodobacterales</taxon>
        <taxon>Paracoccaceae</taxon>
        <taxon>Gemmobacter</taxon>
    </lineage>
</organism>
<evidence type="ECO:0000256" key="7">
    <source>
        <dbReference type="ARBA" id="ARBA00022989"/>
    </source>
</evidence>
<dbReference type="PANTHER" id="PTHR47685:SF1">
    <property type="entry name" value="MAGNESIUM TRANSPORT PROTEIN CORA"/>
    <property type="match status" value="1"/>
</dbReference>
<dbReference type="Proteomes" id="UP000628984">
    <property type="component" value="Unassembled WGS sequence"/>
</dbReference>
<feature type="transmembrane region" description="Helical" evidence="12">
    <location>
        <begin position="253"/>
        <end position="275"/>
    </location>
</feature>
<dbReference type="InterPro" id="IPR002523">
    <property type="entry name" value="MgTranspt_CorA/ZnTranspt_ZntB"/>
</dbReference>
<keyword evidence="14" id="KW-1185">Reference proteome</keyword>
<protein>
    <submittedName>
        <fullName evidence="13">Magnesium transporter</fullName>
    </submittedName>
</protein>
<reference evidence="13" key="2">
    <citation type="submission" date="2020-09" db="EMBL/GenBank/DDBJ databases">
        <authorList>
            <person name="Sun Q."/>
            <person name="Kim S."/>
        </authorList>
    </citation>
    <scope>NUCLEOTIDE SEQUENCE</scope>
    <source>
        <strain evidence="13">KCTC 23714</strain>
    </source>
</reference>
<dbReference type="InterPro" id="IPR045861">
    <property type="entry name" value="CorA_cytoplasmic_dom"/>
</dbReference>
<reference evidence="13" key="1">
    <citation type="journal article" date="2014" name="Int. J. Syst. Evol. Microbiol.">
        <title>Complete genome sequence of Corynebacterium casei LMG S-19264T (=DSM 44701T), isolated from a smear-ripened cheese.</title>
        <authorList>
            <consortium name="US DOE Joint Genome Institute (JGI-PGF)"/>
            <person name="Walter F."/>
            <person name="Albersmeier A."/>
            <person name="Kalinowski J."/>
            <person name="Ruckert C."/>
        </authorList>
    </citation>
    <scope>NUCLEOTIDE SEQUENCE</scope>
    <source>
        <strain evidence="13">KCTC 23714</strain>
    </source>
</reference>
<dbReference type="Gene3D" id="1.20.58.340">
    <property type="entry name" value="Magnesium transport protein CorA, transmembrane region"/>
    <property type="match status" value="1"/>
</dbReference>
<gene>
    <name evidence="13" type="primary">corA</name>
    <name evidence="13" type="ORF">GCM10011452_00840</name>
</gene>
<dbReference type="AlphaFoldDB" id="A0A918ILI8"/>
<keyword evidence="5 12" id="KW-0812">Transmembrane</keyword>
<evidence type="ECO:0000256" key="5">
    <source>
        <dbReference type="ARBA" id="ARBA00022692"/>
    </source>
</evidence>
<keyword evidence="6" id="KW-0460">Magnesium</keyword>
<dbReference type="EMBL" id="BMYQ01000001">
    <property type="protein sequence ID" value="GGW21247.1"/>
    <property type="molecule type" value="Genomic_DNA"/>
</dbReference>
<evidence type="ECO:0000256" key="6">
    <source>
        <dbReference type="ARBA" id="ARBA00022842"/>
    </source>
</evidence>
<dbReference type="GO" id="GO:0015099">
    <property type="term" value="F:nickel cation transmembrane transporter activity"/>
    <property type="evidence" value="ECO:0007669"/>
    <property type="project" value="TreeGrafter"/>
</dbReference>
<dbReference type="CDD" id="cd12837">
    <property type="entry name" value="EcCorA-like_u1"/>
    <property type="match status" value="1"/>
</dbReference>
<keyword evidence="3" id="KW-0813">Transport</keyword>
<evidence type="ECO:0000256" key="12">
    <source>
        <dbReference type="SAM" id="Phobius"/>
    </source>
</evidence>
<dbReference type="PANTHER" id="PTHR47685">
    <property type="entry name" value="MAGNESIUM TRANSPORT PROTEIN CORA"/>
    <property type="match status" value="1"/>
</dbReference>
<evidence type="ECO:0000256" key="3">
    <source>
        <dbReference type="ARBA" id="ARBA00022448"/>
    </source>
</evidence>
<sequence length="313" mass="33928">MLVAYRAENGRMLPGADPAQAIWIDLASPDAAETATVAALGVEVPSLADMEEIEVSNRLYHEDDAHYMTVVMSGQTPAGARISGPVTFILRPERLVTVRHHAPRPFETYAPRAGKSGAGCGSPAAVFLGLIEEIIGRQADHLEEAGRALDTVSSTIYAADPARRGQDRLQISLQRIGREGEMLSRVRLSLLTLTRAVVFFQHLPAARGMADLAAGLLQDLQALEVHADYLGSRVALASDTTLGMIDLAQNDTVRIVSVLSALFLPPTLIASIYGMNFAHMPELAQSWGYPAALVVMVASAVITWAYFKWRRWL</sequence>
<evidence type="ECO:0000256" key="4">
    <source>
        <dbReference type="ARBA" id="ARBA00022475"/>
    </source>
</evidence>
<dbReference type="SUPFAM" id="SSF143865">
    <property type="entry name" value="CorA soluble domain-like"/>
    <property type="match status" value="1"/>
</dbReference>
<evidence type="ECO:0000256" key="1">
    <source>
        <dbReference type="ARBA" id="ARBA00004651"/>
    </source>
</evidence>
<comment type="function">
    <text evidence="11">Mediates influx of magnesium ions. Alternates between open and closed states. Activated by low cytoplasmic Mg(2+) levels. Inactive when cytoplasmic Mg(2+) levels are high.</text>
</comment>
<dbReference type="GO" id="GO:0015087">
    <property type="term" value="F:cobalt ion transmembrane transporter activity"/>
    <property type="evidence" value="ECO:0007669"/>
    <property type="project" value="TreeGrafter"/>
</dbReference>
<evidence type="ECO:0000256" key="8">
    <source>
        <dbReference type="ARBA" id="ARBA00023065"/>
    </source>
</evidence>
<comment type="subcellular location">
    <subcellularLocation>
        <location evidence="1">Cell membrane</location>
        <topology evidence="1">Multi-pass membrane protein</topology>
    </subcellularLocation>
</comment>
<comment type="caution">
    <text evidence="13">The sequence shown here is derived from an EMBL/GenBank/DDBJ whole genome shotgun (WGS) entry which is preliminary data.</text>
</comment>
<name>A0A918ILI8_9RHOB</name>
<feature type="transmembrane region" description="Helical" evidence="12">
    <location>
        <begin position="287"/>
        <end position="307"/>
    </location>
</feature>
<dbReference type="InterPro" id="IPR045863">
    <property type="entry name" value="CorA_TM1_TM2"/>
</dbReference>
<dbReference type="FunFam" id="1.20.58.340:FF:000004">
    <property type="entry name" value="Magnesium transport protein CorA"/>
    <property type="match status" value="1"/>
</dbReference>
<keyword evidence="7 12" id="KW-1133">Transmembrane helix</keyword>
<keyword evidence="4" id="KW-1003">Cell membrane</keyword>
<dbReference type="GO" id="GO:0005886">
    <property type="term" value="C:plasma membrane"/>
    <property type="evidence" value="ECO:0007669"/>
    <property type="project" value="UniProtKB-SubCell"/>
</dbReference>
<dbReference type="SUPFAM" id="SSF144083">
    <property type="entry name" value="Magnesium transport protein CorA, transmembrane region"/>
    <property type="match status" value="1"/>
</dbReference>
<keyword evidence="9 12" id="KW-0472">Membrane</keyword>
<proteinExistence type="inferred from homology"/>
<dbReference type="RefSeq" id="WP_189631837.1">
    <property type="nucleotide sequence ID" value="NZ_BMYQ01000001.1"/>
</dbReference>
<comment type="similarity">
    <text evidence="2">Belongs to the CorA metal ion transporter (MIT) (TC 1.A.35) family.</text>
</comment>
<evidence type="ECO:0000256" key="10">
    <source>
        <dbReference type="ARBA" id="ARBA00034269"/>
    </source>
</evidence>
<dbReference type="InterPro" id="IPR050829">
    <property type="entry name" value="CorA_MIT"/>
</dbReference>
<evidence type="ECO:0000256" key="11">
    <source>
        <dbReference type="ARBA" id="ARBA00045497"/>
    </source>
</evidence>
<accession>A0A918ILI8</accession>
<comment type="catalytic activity">
    <reaction evidence="10">
        <text>Mg(2+)(in) = Mg(2+)(out)</text>
        <dbReference type="Rhea" id="RHEA:29827"/>
        <dbReference type="ChEBI" id="CHEBI:18420"/>
    </reaction>
</comment>
<dbReference type="GO" id="GO:0015095">
    <property type="term" value="F:magnesium ion transmembrane transporter activity"/>
    <property type="evidence" value="ECO:0007669"/>
    <property type="project" value="TreeGrafter"/>
</dbReference>
<evidence type="ECO:0000256" key="9">
    <source>
        <dbReference type="ARBA" id="ARBA00023136"/>
    </source>
</evidence>